<evidence type="ECO:0000256" key="1">
    <source>
        <dbReference type="SAM" id="Phobius"/>
    </source>
</evidence>
<protein>
    <submittedName>
        <fullName evidence="2">Uncharacterized protein</fullName>
    </submittedName>
</protein>
<feature type="transmembrane region" description="Helical" evidence="1">
    <location>
        <begin position="39"/>
        <end position="61"/>
    </location>
</feature>
<keyword evidence="3" id="KW-1185">Reference proteome</keyword>
<evidence type="ECO:0000313" key="3">
    <source>
        <dbReference type="Proteomes" id="UP001595733"/>
    </source>
</evidence>
<accession>A0ABV8UZW6</accession>
<name>A0ABV8UZW6_9BACL</name>
<sequence>MNAKRILWIVPNAFLHVMWIAVAIFVLINLRGIQEIGLLPFWATIMTLLFFVNVYGTYRIIGWINEGKL</sequence>
<keyword evidence="1" id="KW-0812">Transmembrane</keyword>
<feature type="transmembrane region" description="Helical" evidence="1">
    <location>
        <begin position="6"/>
        <end position="27"/>
    </location>
</feature>
<dbReference type="Proteomes" id="UP001595733">
    <property type="component" value="Unassembled WGS sequence"/>
</dbReference>
<comment type="caution">
    <text evidence="2">The sequence shown here is derived from an EMBL/GenBank/DDBJ whole genome shotgun (WGS) entry which is preliminary data.</text>
</comment>
<organism evidence="2 3">
    <name type="scientific">Chryseomicrobium palamuruense</name>
    <dbReference type="NCBI Taxonomy" id="682973"/>
    <lineage>
        <taxon>Bacteria</taxon>
        <taxon>Bacillati</taxon>
        <taxon>Bacillota</taxon>
        <taxon>Bacilli</taxon>
        <taxon>Bacillales</taxon>
        <taxon>Caryophanaceae</taxon>
        <taxon>Chryseomicrobium</taxon>
    </lineage>
</organism>
<keyword evidence="1" id="KW-0472">Membrane</keyword>
<keyword evidence="1" id="KW-1133">Transmembrane helix</keyword>
<reference evidence="3" key="1">
    <citation type="journal article" date="2019" name="Int. J. Syst. Evol. Microbiol.">
        <title>The Global Catalogue of Microorganisms (GCM) 10K type strain sequencing project: providing services to taxonomists for standard genome sequencing and annotation.</title>
        <authorList>
            <consortium name="The Broad Institute Genomics Platform"/>
            <consortium name="The Broad Institute Genome Sequencing Center for Infectious Disease"/>
            <person name="Wu L."/>
            <person name="Ma J."/>
        </authorList>
    </citation>
    <scope>NUCLEOTIDE SEQUENCE [LARGE SCALE GENOMIC DNA]</scope>
    <source>
        <strain evidence="3">CCUG 50353</strain>
    </source>
</reference>
<proteinExistence type="predicted"/>
<dbReference type="RefSeq" id="WP_378142865.1">
    <property type="nucleotide sequence ID" value="NZ_JBHSEF010000029.1"/>
</dbReference>
<gene>
    <name evidence="2" type="ORF">ACFO0S_14615</name>
</gene>
<evidence type="ECO:0000313" key="2">
    <source>
        <dbReference type="EMBL" id="MFC4356291.1"/>
    </source>
</evidence>
<dbReference type="EMBL" id="JBHSEF010000029">
    <property type="protein sequence ID" value="MFC4356291.1"/>
    <property type="molecule type" value="Genomic_DNA"/>
</dbReference>